<dbReference type="AlphaFoldDB" id="A0A9P6J6L5"/>
<protein>
    <submittedName>
        <fullName evidence="1">Uncharacterized protein</fullName>
    </submittedName>
</protein>
<gene>
    <name evidence="1" type="ORF">BGZ65_011606</name>
</gene>
<evidence type="ECO:0000313" key="1">
    <source>
        <dbReference type="EMBL" id="KAF9963793.1"/>
    </source>
</evidence>
<evidence type="ECO:0000313" key="2">
    <source>
        <dbReference type="Proteomes" id="UP000749646"/>
    </source>
</evidence>
<keyword evidence="2" id="KW-1185">Reference proteome</keyword>
<name>A0A9P6J6L5_9FUNG</name>
<sequence>MLVESPKISKDIDVNWVKKSAFAGKDFSADLANRLRPFIPKRRPRADGKGFQDSLDNVALRLPIVMIANNVLRSAGYPTYLPSGTFTDYSLGLWGCTKRSAARMNSNPTCKMRAANRCQTT</sequence>
<dbReference type="EMBL" id="JAAAHW010006259">
    <property type="protein sequence ID" value="KAF9963793.1"/>
    <property type="molecule type" value="Genomic_DNA"/>
</dbReference>
<comment type="caution">
    <text evidence="1">The sequence shown here is derived from an EMBL/GenBank/DDBJ whole genome shotgun (WGS) entry which is preliminary data.</text>
</comment>
<accession>A0A9P6J6L5</accession>
<dbReference type="Proteomes" id="UP000749646">
    <property type="component" value="Unassembled WGS sequence"/>
</dbReference>
<dbReference type="OrthoDB" id="2436324at2759"/>
<reference evidence="1" key="1">
    <citation type="journal article" date="2020" name="Fungal Divers.">
        <title>Resolving the Mortierellaceae phylogeny through synthesis of multi-gene phylogenetics and phylogenomics.</title>
        <authorList>
            <person name="Vandepol N."/>
            <person name="Liber J."/>
            <person name="Desiro A."/>
            <person name="Na H."/>
            <person name="Kennedy M."/>
            <person name="Barry K."/>
            <person name="Grigoriev I.V."/>
            <person name="Miller A.N."/>
            <person name="O'Donnell K."/>
            <person name="Stajich J.E."/>
            <person name="Bonito G."/>
        </authorList>
    </citation>
    <scope>NUCLEOTIDE SEQUENCE</scope>
    <source>
        <strain evidence="1">MES-2147</strain>
    </source>
</reference>
<proteinExistence type="predicted"/>
<organism evidence="1 2">
    <name type="scientific">Modicella reniformis</name>
    <dbReference type="NCBI Taxonomy" id="1440133"/>
    <lineage>
        <taxon>Eukaryota</taxon>
        <taxon>Fungi</taxon>
        <taxon>Fungi incertae sedis</taxon>
        <taxon>Mucoromycota</taxon>
        <taxon>Mortierellomycotina</taxon>
        <taxon>Mortierellomycetes</taxon>
        <taxon>Mortierellales</taxon>
        <taxon>Mortierellaceae</taxon>
        <taxon>Modicella</taxon>
    </lineage>
</organism>